<comment type="caution">
    <text evidence="1">The sequence shown here is derived from an EMBL/GenBank/DDBJ whole genome shotgun (WGS) entry which is preliminary data.</text>
</comment>
<dbReference type="EMBL" id="VITO01000007">
    <property type="protein sequence ID" value="TWB26920.1"/>
    <property type="molecule type" value="Genomic_DNA"/>
</dbReference>
<name>A0A560FZK9_9PROT</name>
<dbReference type="AlphaFoldDB" id="A0A560FZK9"/>
<evidence type="ECO:0000313" key="2">
    <source>
        <dbReference type="Proteomes" id="UP000316545"/>
    </source>
</evidence>
<proteinExistence type="predicted"/>
<organism evidence="1 2">
    <name type="scientific">Nitrospirillum amazonense</name>
    <dbReference type="NCBI Taxonomy" id="28077"/>
    <lineage>
        <taxon>Bacteria</taxon>
        <taxon>Pseudomonadati</taxon>
        <taxon>Pseudomonadota</taxon>
        <taxon>Alphaproteobacteria</taxon>
        <taxon>Rhodospirillales</taxon>
        <taxon>Azospirillaceae</taxon>
        <taxon>Nitrospirillum</taxon>
    </lineage>
</organism>
<sequence length="397" mass="45249">MAVNIFYMHRIVQDMISKARNSNGAFQAAIDNDGRIKAEFSTINKSAHINWKKERKCLYPGCPNKTIGSHTIQARGPIYKISESGHVLSPSATMRGIEIKHVGVNDASKFPGFCETHDTTLFSAFENKAKIENNHDAALQMYRSACREQSRLEFIIKHDEISINNIKNVIIDSSFEYALQHDDIAREVYLFSPSTMKEEFRTQMELDGRNLFNRLEYHINIRKNMLSGISNISVNLENYICGAKKFIENIIILDASLPMELPFAFSSSRAFDEIDQNGYVSNSHTVVMYAAPQDGQTKILICLQDASRDLFQKGLEERNIELLSNSPQSHANLYDLLEEFMFSGSDNWYMSPKYWGELSETTKHKIISHINGQGFSQNIPIEKPVFPELRKSILTIL</sequence>
<accession>A0A560FZK9</accession>
<dbReference type="Proteomes" id="UP000316545">
    <property type="component" value="Unassembled WGS sequence"/>
</dbReference>
<keyword evidence="2" id="KW-1185">Reference proteome</keyword>
<reference evidence="1 2" key="1">
    <citation type="submission" date="2019-06" db="EMBL/GenBank/DDBJ databases">
        <title>Genomic Encyclopedia of Type Strains, Phase IV (KMG-V): Genome sequencing to study the core and pangenomes of soil and plant-associated prokaryotes.</title>
        <authorList>
            <person name="Whitman W."/>
        </authorList>
    </citation>
    <scope>NUCLEOTIDE SEQUENCE [LARGE SCALE GENOMIC DNA]</scope>
    <source>
        <strain evidence="1 2">BR 11865</strain>
    </source>
</reference>
<gene>
    <name evidence="1" type="ORF">FBZ88_10786</name>
</gene>
<protein>
    <submittedName>
        <fullName evidence="1">Uncharacterized protein</fullName>
    </submittedName>
</protein>
<evidence type="ECO:0000313" key="1">
    <source>
        <dbReference type="EMBL" id="TWB26920.1"/>
    </source>
</evidence>